<protein>
    <submittedName>
        <fullName evidence="1">Uncharacterized protein</fullName>
    </submittedName>
</protein>
<proteinExistence type="predicted"/>
<evidence type="ECO:0000313" key="1">
    <source>
        <dbReference type="EMBL" id="KAJ7521470.1"/>
    </source>
</evidence>
<dbReference type="Proteomes" id="UP001162992">
    <property type="component" value="Chromosome 19"/>
</dbReference>
<keyword evidence="2" id="KW-1185">Reference proteome</keyword>
<dbReference type="EMBL" id="CM055110">
    <property type="protein sequence ID" value="KAJ7521470.1"/>
    <property type="molecule type" value="Genomic_DNA"/>
</dbReference>
<name>A0ACC2AVB0_DIPCM</name>
<organism evidence="1 2">
    <name type="scientific">Diphasiastrum complanatum</name>
    <name type="common">Issler's clubmoss</name>
    <name type="synonym">Lycopodium complanatum</name>
    <dbReference type="NCBI Taxonomy" id="34168"/>
    <lineage>
        <taxon>Eukaryota</taxon>
        <taxon>Viridiplantae</taxon>
        <taxon>Streptophyta</taxon>
        <taxon>Embryophyta</taxon>
        <taxon>Tracheophyta</taxon>
        <taxon>Lycopodiopsida</taxon>
        <taxon>Lycopodiales</taxon>
        <taxon>Lycopodiaceae</taxon>
        <taxon>Lycopodioideae</taxon>
        <taxon>Diphasiastrum</taxon>
    </lineage>
</organism>
<accession>A0ACC2AVB0</accession>
<evidence type="ECO:0000313" key="2">
    <source>
        <dbReference type="Proteomes" id="UP001162992"/>
    </source>
</evidence>
<reference evidence="2" key="1">
    <citation type="journal article" date="2024" name="Proc. Natl. Acad. Sci. U.S.A.">
        <title>Extraordinary preservation of gene collinearity over three hundred million years revealed in homosporous lycophytes.</title>
        <authorList>
            <person name="Li C."/>
            <person name="Wickell D."/>
            <person name="Kuo L.Y."/>
            <person name="Chen X."/>
            <person name="Nie B."/>
            <person name="Liao X."/>
            <person name="Peng D."/>
            <person name="Ji J."/>
            <person name="Jenkins J."/>
            <person name="Williams M."/>
            <person name="Shu S."/>
            <person name="Plott C."/>
            <person name="Barry K."/>
            <person name="Rajasekar S."/>
            <person name="Grimwood J."/>
            <person name="Han X."/>
            <person name="Sun S."/>
            <person name="Hou Z."/>
            <person name="He W."/>
            <person name="Dai G."/>
            <person name="Sun C."/>
            <person name="Schmutz J."/>
            <person name="Leebens-Mack J.H."/>
            <person name="Li F.W."/>
            <person name="Wang L."/>
        </authorList>
    </citation>
    <scope>NUCLEOTIDE SEQUENCE [LARGE SCALE GENOMIC DNA]</scope>
    <source>
        <strain evidence="2">cv. PW_Plant_1</strain>
    </source>
</reference>
<comment type="caution">
    <text evidence="1">The sequence shown here is derived from an EMBL/GenBank/DDBJ whole genome shotgun (WGS) entry which is preliminary data.</text>
</comment>
<sequence length="507" mass="54772">MAALEEPLVVNAVYPDCAGCKCSHLSKKGAGPPTRQLISLGLIVLCNALPISSLYPFLYFMVRDFHVAKSEQDIGYFAGVIGSSFMIGRFFTGIYWGVLADKYGRKPVIFAGVLSVIVFNTFFGLSSGFWMAVVTRFLLGSFNGMLGTVKAYASEICSEEHQALGVSVVSTTWAFGLIIGPALGGYLSQPAKKYPNIFKSTLFDRFPYLLPCLCITIFAILALAITFDLPETLHNHEPSHEGCFNDNGSKVKSQNGDATASAAESGLATAEDPKMPSPKYEAPKTKSLWKNQALLGSTAVYCIWSMHDIAYTEIFSLWALSPTSLGGLNFRSSDVGNVFAISGFSMLVFQLGLFPHLANLLGPVIVTRVSAALSIPLMAAYSYISMLRHTWLWVAILSASVLKNILSVSTTTGSFLLINNSVRQDQRGSANGLAMSIVSLFKAIGPAGGGSLFAWSQTRTQASFLPGDQLVFFCINIVTILTVLATFEPFLPQSTNKPIPEEAFVTH</sequence>
<gene>
    <name evidence="1" type="ORF">O6H91_19G056000</name>
</gene>